<dbReference type="PANTHER" id="PTHR43162:SF1">
    <property type="entry name" value="PRESTALK A DIFFERENTIATION PROTEIN A"/>
    <property type="match status" value="1"/>
</dbReference>
<protein>
    <submittedName>
        <fullName evidence="2">NAD(P)H-binding protein</fullName>
    </submittedName>
</protein>
<organism evidence="2 3">
    <name type="scientific">Nonomuraea longicatena</name>
    <dbReference type="NCBI Taxonomy" id="83682"/>
    <lineage>
        <taxon>Bacteria</taxon>
        <taxon>Bacillati</taxon>
        <taxon>Actinomycetota</taxon>
        <taxon>Actinomycetes</taxon>
        <taxon>Streptosporangiales</taxon>
        <taxon>Streptosporangiaceae</taxon>
        <taxon>Nonomuraea</taxon>
    </lineage>
</organism>
<comment type="caution">
    <text evidence="2">The sequence shown here is derived from an EMBL/GenBank/DDBJ whole genome shotgun (WGS) entry which is preliminary data.</text>
</comment>
<proteinExistence type="predicted"/>
<dbReference type="Gene3D" id="3.40.50.720">
    <property type="entry name" value="NAD(P)-binding Rossmann-like Domain"/>
    <property type="match status" value="1"/>
</dbReference>
<dbReference type="SUPFAM" id="SSF51735">
    <property type="entry name" value="NAD(P)-binding Rossmann-fold domains"/>
    <property type="match status" value="1"/>
</dbReference>
<dbReference type="Pfam" id="PF13460">
    <property type="entry name" value="NAD_binding_10"/>
    <property type="match status" value="1"/>
</dbReference>
<sequence>MTLLVTGASGRIGRHVVRGLAGAGQRVRAMTRDPETARGLLPPGVEVVHGDFDRPETWAAALEGVERAHVFPFAPAAFLDAAARAGTRRFVVHSAVAAGWDGDRDDGRSPALRRHLAAERDGHREVELAAEATGAEWTHVRPGLLATGLLDWAEGVRADRAVRAPYPEYAQALVHEADVAEIAVAALLTDAHVGAAYTITGPAPLTQREQVRAIGAALGERVRFEELTPEQARQAWRDPDQGVDDAVLDWLLDLMAYDGPVLVPPTTTFQRLTGRAPRSVAQWARDHVEDFR</sequence>
<dbReference type="PANTHER" id="PTHR43162">
    <property type="match status" value="1"/>
</dbReference>
<evidence type="ECO:0000259" key="1">
    <source>
        <dbReference type="Pfam" id="PF13460"/>
    </source>
</evidence>
<dbReference type="Proteomes" id="UP001501578">
    <property type="component" value="Unassembled WGS sequence"/>
</dbReference>
<evidence type="ECO:0000313" key="2">
    <source>
        <dbReference type="EMBL" id="GAA0912636.1"/>
    </source>
</evidence>
<name>A0ABP3Z4H2_9ACTN</name>
<dbReference type="InterPro" id="IPR016040">
    <property type="entry name" value="NAD(P)-bd_dom"/>
</dbReference>
<keyword evidence="3" id="KW-1185">Reference proteome</keyword>
<dbReference type="EMBL" id="BAAAHQ010000001">
    <property type="protein sequence ID" value="GAA0912636.1"/>
    <property type="molecule type" value="Genomic_DNA"/>
</dbReference>
<accession>A0ABP3Z4H2</accession>
<gene>
    <name evidence="2" type="ORF">GCM10009560_03590</name>
</gene>
<dbReference type="InterPro" id="IPR051604">
    <property type="entry name" value="Ergot_Alk_Oxidoreductase"/>
</dbReference>
<reference evidence="3" key="1">
    <citation type="journal article" date="2019" name="Int. J. Syst. Evol. Microbiol.">
        <title>The Global Catalogue of Microorganisms (GCM) 10K type strain sequencing project: providing services to taxonomists for standard genome sequencing and annotation.</title>
        <authorList>
            <consortium name="The Broad Institute Genomics Platform"/>
            <consortium name="The Broad Institute Genome Sequencing Center for Infectious Disease"/>
            <person name="Wu L."/>
            <person name="Ma J."/>
        </authorList>
    </citation>
    <scope>NUCLEOTIDE SEQUENCE [LARGE SCALE GENOMIC DNA]</scope>
    <source>
        <strain evidence="3">JCM 11136</strain>
    </source>
</reference>
<feature type="domain" description="NAD(P)-binding" evidence="1">
    <location>
        <begin position="7"/>
        <end position="188"/>
    </location>
</feature>
<dbReference type="InterPro" id="IPR036291">
    <property type="entry name" value="NAD(P)-bd_dom_sf"/>
</dbReference>
<dbReference type="RefSeq" id="WP_343947859.1">
    <property type="nucleotide sequence ID" value="NZ_BAAAHQ010000001.1"/>
</dbReference>
<evidence type="ECO:0000313" key="3">
    <source>
        <dbReference type="Proteomes" id="UP001501578"/>
    </source>
</evidence>